<dbReference type="InterPro" id="IPR012337">
    <property type="entry name" value="RNaseH-like_sf"/>
</dbReference>
<gene>
    <name evidence="3" type="ordered locus">Dd1591_1588</name>
</gene>
<sequence>MLSTMKIFITDEQKAELEHLHDTTRDGRVRDRIKAVLLASEGWTSVMIAQALRLHETTVNQHINDYVNTRKLKPENGGSASRLSAEQTASLISHLSQHLFHHTHEIVAYVARRWNIRFSIPGMNKWLHRQGFTYKKAAGIPHKFSEEKQKQFIESYENLKETVGSEPVLFLDAVHPTQAIKLSYGWIRKGHKKAVKTTGSRTRLNILGALNLNDIGGMVIHDYKTINDYNVARFFNEIRKCYPDYKQKIHVILDGAGYNRTELIKDWAYVVNIELHYLPPYSPNLNVIERVWKVMNEHTRNNRYFENSREFRDAIFNFFTTTLPEIAGSLTTRFHDRFQVLKPAS</sequence>
<organism evidence="3 4">
    <name type="scientific">Dickeya chrysanthemi (strain Ech1591)</name>
    <name type="common">Dickeya zeae (strain Ech1591)</name>
    <dbReference type="NCBI Taxonomy" id="561229"/>
    <lineage>
        <taxon>Bacteria</taxon>
        <taxon>Pseudomonadati</taxon>
        <taxon>Pseudomonadota</taxon>
        <taxon>Gammaproteobacteria</taxon>
        <taxon>Enterobacterales</taxon>
        <taxon>Pectobacteriaceae</taxon>
        <taxon>Dickeya</taxon>
    </lineage>
</organism>
<dbReference type="HOGENOM" id="CLU_056788_0_3_6"/>
<dbReference type="NCBIfam" id="NF033545">
    <property type="entry name" value="transpos_IS630"/>
    <property type="match status" value="1"/>
</dbReference>
<name>C6CF91_DICC1</name>
<feature type="domain" description="Tc1-like transposase DDE" evidence="1">
    <location>
        <begin position="167"/>
        <end position="311"/>
    </location>
</feature>
<dbReference type="Gene3D" id="3.30.420.10">
    <property type="entry name" value="Ribonuclease H-like superfamily/Ribonuclease H"/>
    <property type="match status" value="1"/>
</dbReference>
<protein>
    <submittedName>
        <fullName evidence="3">IS630 family transposase</fullName>
    </submittedName>
</protein>
<feature type="domain" description="Winged helix-turn helix" evidence="2">
    <location>
        <begin position="98"/>
        <end position="154"/>
    </location>
</feature>
<evidence type="ECO:0000313" key="3">
    <source>
        <dbReference type="EMBL" id="ACT06442.1"/>
    </source>
</evidence>
<evidence type="ECO:0000259" key="2">
    <source>
        <dbReference type="Pfam" id="PF13592"/>
    </source>
</evidence>
<dbReference type="EMBL" id="CP001655">
    <property type="protein sequence ID" value="ACT06442.1"/>
    <property type="molecule type" value="Genomic_DNA"/>
</dbReference>
<dbReference type="AlphaFoldDB" id="C6CF91"/>
<accession>C6CF91</accession>
<dbReference type="InterPro" id="IPR047655">
    <property type="entry name" value="Transpos_IS630-like"/>
</dbReference>
<dbReference type="PANTHER" id="PTHR46564">
    <property type="entry name" value="TRANSPOSASE"/>
    <property type="match status" value="1"/>
</dbReference>
<dbReference type="InterPro" id="IPR038717">
    <property type="entry name" value="Tc1-like_DDE_dom"/>
</dbReference>
<dbReference type="Pfam" id="PF13592">
    <property type="entry name" value="HTH_33"/>
    <property type="match status" value="1"/>
</dbReference>
<dbReference type="Proteomes" id="UP000002735">
    <property type="component" value="Chromosome"/>
</dbReference>
<dbReference type="KEGG" id="dze:Dd1591_1588"/>
<proteinExistence type="predicted"/>
<dbReference type="PANTHER" id="PTHR46564:SF1">
    <property type="entry name" value="TRANSPOSASE"/>
    <property type="match status" value="1"/>
</dbReference>
<dbReference type="InterPro" id="IPR009057">
    <property type="entry name" value="Homeodomain-like_sf"/>
</dbReference>
<dbReference type="InterPro" id="IPR025959">
    <property type="entry name" value="Winged_HTH_dom"/>
</dbReference>
<dbReference type="eggNOG" id="COG3415">
    <property type="taxonomic scope" value="Bacteria"/>
</dbReference>
<dbReference type="eggNOG" id="COG3335">
    <property type="taxonomic scope" value="Bacteria"/>
</dbReference>
<dbReference type="STRING" id="561229.Dd1591_1588"/>
<dbReference type="Pfam" id="PF13358">
    <property type="entry name" value="DDE_3"/>
    <property type="match status" value="1"/>
</dbReference>
<dbReference type="GO" id="GO:0003676">
    <property type="term" value="F:nucleic acid binding"/>
    <property type="evidence" value="ECO:0007669"/>
    <property type="project" value="InterPro"/>
</dbReference>
<dbReference type="Pfam" id="PF13551">
    <property type="entry name" value="HTH_29"/>
    <property type="match status" value="1"/>
</dbReference>
<dbReference type="SUPFAM" id="SSF46689">
    <property type="entry name" value="Homeodomain-like"/>
    <property type="match status" value="1"/>
</dbReference>
<evidence type="ECO:0000313" key="4">
    <source>
        <dbReference type="Proteomes" id="UP000002735"/>
    </source>
</evidence>
<evidence type="ECO:0000259" key="1">
    <source>
        <dbReference type="Pfam" id="PF13358"/>
    </source>
</evidence>
<reference evidence="3 4" key="1">
    <citation type="submission" date="2009-06" db="EMBL/GenBank/DDBJ databases">
        <title>Complete sequence of Dickeya zeae Ech1591.</title>
        <authorList>
            <consortium name="US DOE Joint Genome Institute"/>
            <person name="Lucas S."/>
            <person name="Copeland A."/>
            <person name="Lapidus A."/>
            <person name="Glavina del Rio T."/>
            <person name="Tice H."/>
            <person name="Bruce D."/>
            <person name="Goodwin L."/>
            <person name="Pitluck S."/>
            <person name="Chertkov O."/>
            <person name="Brettin T."/>
            <person name="Detter J.C."/>
            <person name="Han C."/>
            <person name="Larimer F."/>
            <person name="Land M."/>
            <person name="Hauser L."/>
            <person name="Kyrpides N."/>
            <person name="Ovchinnikova G."/>
            <person name="Balakrishnan V."/>
            <person name="Glasner J."/>
            <person name="Perna N.T."/>
        </authorList>
    </citation>
    <scope>NUCLEOTIDE SEQUENCE [LARGE SCALE GENOMIC DNA]</scope>
    <source>
        <strain evidence="3 4">Ech1591</strain>
    </source>
</reference>
<dbReference type="SUPFAM" id="SSF53098">
    <property type="entry name" value="Ribonuclease H-like"/>
    <property type="match status" value="1"/>
</dbReference>
<dbReference type="InterPro" id="IPR036397">
    <property type="entry name" value="RNaseH_sf"/>
</dbReference>